<name>A0A2H0BJC3_9BACT</name>
<protein>
    <recommendedName>
        <fullName evidence="4">Glycosyltransferase RgtA/B/C/D-like domain-containing protein</fullName>
    </recommendedName>
</protein>
<comment type="caution">
    <text evidence="2">The sequence shown here is derived from an EMBL/GenBank/DDBJ whole genome shotgun (WGS) entry which is preliminary data.</text>
</comment>
<accession>A0A2H0BJC3</accession>
<proteinExistence type="predicted"/>
<dbReference type="AlphaFoldDB" id="A0A2H0BJC3"/>
<keyword evidence="1" id="KW-0472">Membrane</keyword>
<organism evidence="2 3">
    <name type="scientific">Candidatus Woesebacteria bacterium CG22_combo_CG10-13_8_21_14_all_39_10</name>
    <dbReference type="NCBI Taxonomy" id="1975059"/>
    <lineage>
        <taxon>Bacteria</taxon>
        <taxon>Candidatus Woeseibacteriota</taxon>
    </lineage>
</organism>
<feature type="transmembrane region" description="Helical" evidence="1">
    <location>
        <begin position="70"/>
        <end position="87"/>
    </location>
</feature>
<keyword evidence="1" id="KW-1133">Transmembrane helix</keyword>
<evidence type="ECO:0000313" key="2">
    <source>
        <dbReference type="EMBL" id="PIP57796.1"/>
    </source>
</evidence>
<feature type="transmembrane region" description="Helical" evidence="1">
    <location>
        <begin position="120"/>
        <end position="143"/>
    </location>
</feature>
<feature type="transmembrane region" description="Helical" evidence="1">
    <location>
        <begin position="37"/>
        <end position="58"/>
    </location>
</feature>
<evidence type="ECO:0000256" key="1">
    <source>
        <dbReference type="SAM" id="Phobius"/>
    </source>
</evidence>
<reference evidence="2 3" key="1">
    <citation type="submission" date="2017-09" db="EMBL/GenBank/DDBJ databases">
        <title>Depth-based differentiation of microbial function through sediment-hosted aquifers and enrichment of novel symbionts in the deep terrestrial subsurface.</title>
        <authorList>
            <person name="Probst A.J."/>
            <person name="Ladd B."/>
            <person name="Jarett J.K."/>
            <person name="Geller-Mcgrath D.E."/>
            <person name="Sieber C.M."/>
            <person name="Emerson J.B."/>
            <person name="Anantharaman K."/>
            <person name="Thomas B.C."/>
            <person name="Malmstrom R."/>
            <person name="Stieglmeier M."/>
            <person name="Klingl A."/>
            <person name="Woyke T."/>
            <person name="Ryan C.M."/>
            <person name="Banfield J.F."/>
        </authorList>
    </citation>
    <scope>NUCLEOTIDE SEQUENCE [LARGE SCALE GENOMIC DNA]</scope>
    <source>
        <strain evidence="2">CG22_combo_CG10-13_8_21_14_all_39_10</strain>
    </source>
</reference>
<gene>
    <name evidence="2" type="ORF">COX03_01250</name>
</gene>
<evidence type="ECO:0000313" key="3">
    <source>
        <dbReference type="Proteomes" id="UP000229847"/>
    </source>
</evidence>
<dbReference type="Proteomes" id="UP000229847">
    <property type="component" value="Unassembled WGS sequence"/>
</dbReference>
<sequence>MGSYLSTLKQNILSNQTSKFPKNTVFLGKFTQGVPGIYLWLVFLIKTPIPLLLLLFWSFLRRAQTKEEKYLKFILIFIFMEMIFLGSNLRLRYFLIVYPLLTISTGKVVNEWLKKAKGRYVVIAGVLMMWLVAGTLSVFPHFLTFFNEISGGRNNGYKYVVDSNLDWGQGLPTLRKYLQERQVRQVQLAYFGSVEPEIYGLSYTRVKDANLRGEKQIEDLDFREPLVISASCWYYCGYSQNQELLRLTPRILEGQFLLFNF</sequence>
<keyword evidence="1" id="KW-0812">Transmembrane</keyword>
<dbReference type="EMBL" id="PCSW01000036">
    <property type="protein sequence ID" value="PIP57796.1"/>
    <property type="molecule type" value="Genomic_DNA"/>
</dbReference>
<evidence type="ECO:0008006" key="4">
    <source>
        <dbReference type="Google" id="ProtNLM"/>
    </source>
</evidence>
<feature type="transmembrane region" description="Helical" evidence="1">
    <location>
        <begin position="93"/>
        <end position="113"/>
    </location>
</feature>